<dbReference type="PANTHER" id="PTHR11070">
    <property type="entry name" value="UVRD / RECB / PCRA DNA HELICASE FAMILY MEMBER"/>
    <property type="match status" value="1"/>
</dbReference>
<evidence type="ECO:0000313" key="4">
    <source>
        <dbReference type="Proteomes" id="UP000553957"/>
    </source>
</evidence>
<proteinExistence type="predicted"/>
<dbReference type="RefSeq" id="WP_171674690.1">
    <property type="nucleotide sequence ID" value="NZ_BAAAGT010000006.1"/>
</dbReference>
<reference evidence="2 3" key="1">
    <citation type="submission" date="2020-05" db="EMBL/GenBank/DDBJ databases">
        <title>Genome sequence of Kribbella sandramycini ATCC 39419.</title>
        <authorList>
            <person name="Maclea K.S."/>
            <person name="Fair J.L."/>
        </authorList>
    </citation>
    <scope>NUCLEOTIDE SEQUENCE [LARGE SCALE GENOMIC DNA]</scope>
    <source>
        <strain evidence="2 3">ATCC 39419</strain>
    </source>
</reference>
<keyword evidence="1" id="KW-0067">ATP-binding</keyword>
<dbReference type="EMBL" id="JABJRC010000004">
    <property type="protein sequence ID" value="NOL42178.1"/>
    <property type="molecule type" value="Genomic_DNA"/>
</dbReference>
<dbReference type="PANTHER" id="PTHR11070:SF45">
    <property type="entry name" value="DNA 3'-5' HELICASE"/>
    <property type="match status" value="1"/>
</dbReference>
<keyword evidence="1" id="KW-0347">Helicase</keyword>
<gene>
    <name evidence="1" type="ORF">HNR71_000111</name>
    <name evidence="2" type="ORF">HPO96_18190</name>
</gene>
<dbReference type="SUPFAM" id="SSF52540">
    <property type="entry name" value="P-loop containing nucleoside triphosphate hydrolases"/>
    <property type="match status" value="1"/>
</dbReference>
<organism evidence="2 3">
    <name type="scientific">Kribbella sandramycini</name>
    <dbReference type="NCBI Taxonomy" id="60450"/>
    <lineage>
        <taxon>Bacteria</taxon>
        <taxon>Bacillati</taxon>
        <taxon>Actinomycetota</taxon>
        <taxon>Actinomycetes</taxon>
        <taxon>Propionibacteriales</taxon>
        <taxon>Kribbellaceae</taxon>
        <taxon>Kribbella</taxon>
    </lineage>
</organism>
<keyword evidence="1" id="KW-0378">Hydrolase</keyword>
<accession>A0A7Y4L0P3</accession>
<dbReference type="GO" id="GO:0005829">
    <property type="term" value="C:cytosol"/>
    <property type="evidence" value="ECO:0007669"/>
    <property type="project" value="TreeGrafter"/>
</dbReference>
<dbReference type="AlphaFoldDB" id="A0A7Y4L0P3"/>
<protein>
    <submittedName>
        <fullName evidence="2">AAA family ATPase</fullName>
    </submittedName>
    <submittedName>
        <fullName evidence="1">DNA helicase IV</fullName>
    </submittedName>
</protein>
<comment type="caution">
    <text evidence="2">The sequence shown here is derived from an EMBL/GenBank/DDBJ whole genome shotgun (WGS) entry which is preliminary data.</text>
</comment>
<dbReference type="InterPro" id="IPR027417">
    <property type="entry name" value="P-loop_NTPase"/>
</dbReference>
<dbReference type="GO" id="GO:0043138">
    <property type="term" value="F:3'-5' DNA helicase activity"/>
    <property type="evidence" value="ECO:0007669"/>
    <property type="project" value="TreeGrafter"/>
</dbReference>
<dbReference type="Proteomes" id="UP000534306">
    <property type="component" value="Unassembled WGS sequence"/>
</dbReference>
<name>A0A7Y4L0P3_9ACTN</name>
<dbReference type="InterPro" id="IPR000212">
    <property type="entry name" value="DNA_helicase_UvrD/REP"/>
</dbReference>
<sequence length="674" mass="73064">MPSDASDTLQAEKNYLKTSRAALAQMREKTGALEIHSADRVNQEFLKAAIWRRMKELEDDPEVPLFFGRLDYVEPAPETFHIGRRHVNDALGEPLVVDWRADISVPFYRASKTEPMGIGSRRRFGFTHGEMTAFEDEDLTSTAPAEQHSDILDAEIERPRSGPMRDIVATIQPEQDVIVRSGVEDTICVQGAPGTGKTAVGLHRAAYLLYAYRDQLSRAGVLVVGPNASFLRYIGDVLPALGEIEAKQTTVEELVAHVRVSGPGSAAVDVLKGDARMAEVLHRAVWSQVQAPKEALVVPRGSHRWRVSAYDAEELVAELRTRGVRYGAGRTMLPQRLAHAVLLRMEAAGDSPDDRVQDAVARSRPVKQYAEALWPAVDPAKLLFRLFTEPELLAEHADGILTAEEQQLLVWEKAPRSAGAAKWSVADATLIDEIADLVDRTPSLGHVVLDEAQDLSAMQLRAVGRRCSTGSMTVLGDIAQGTTPWATPSWSEALKHLGKSGAHTEELTAGFRVPGQVIEYAAQLLPVIAPHLTPPTAVRRARGELSITRVDDSLTAAVTTVSEVSSRPGSIGLIVPDAVVPAARKALQAQGLEFAVLGDEDDADAHLDVVPASLAKGLEFDHVVLVEPAGIVAGEADERTGLRRLYVCLTRAVTSLAVLHREDLPAVLEAARPA</sequence>
<evidence type="ECO:0000313" key="3">
    <source>
        <dbReference type="Proteomes" id="UP000534306"/>
    </source>
</evidence>
<dbReference type="Gene3D" id="3.40.50.300">
    <property type="entry name" value="P-loop containing nucleotide triphosphate hydrolases"/>
    <property type="match status" value="2"/>
</dbReference>
<keyword evidence="3" id="KW-1185">Reference proteome</keyword>
<reference evidence="1 4" key="2">
    <citation type="submission" date="2020-08" db="EMBL/GenBank/DDBJ databases">
        <title>Sequencing the genomes of 1000 actinobacteria strains.</title>
        <authorList>
            <person name="Klenk H.-P."/>
        </authorList>
    </citation>
    <scope>NUCLEOTIDE SEQUENCE [LARGE SCALE GENOMIC DNA]</scope>
    <source>
        <strain evidence="1 4">DSM 15626</strain>
    </source>
</reference>
<evidence type="ECO:0000313" key="1">
    <source>
        <dbReference type="EMBL" id="MBB6564474.1"/>
    </source>
</evidence>
<evidence type="ECO:0000313" key="2">
    <source>
        <dbReference type="EMBL" id="NOL42178.1"/>
    </source>
</evidence>
<dbReference type="Proteomes" id="UP000553957">
    <property type="component" value="Unassembled WGS sequence"/>
</dbReference>
<dbReference type="GO" id="GO:0003677">
    <property type="term" value="F:DNA binding"/>
    <property type="evidence" value="ECO:0007669"/>
    <property type="project" value="InterPro"/>
</dbReference>
<keyword evidence="1" id="KW-0547">Nucleotide-binding</keyword>
<dbReference type="GO" id="GO:0000725">
    <property type="term" value="P:recombinational repair"/>
    <property type="evidence" value="ECO:0007669"/>
    <property type="project" value="TreeGrafter"/>
</dbReference>
<dbReference type="GO" id="GO:0005524">
    <property type="term" value="F:ATP binding"/>
    <property type="evidence" value="ECO:0007669"/>
    <property type="project" value="InterPro"/>
</dbReference>
<dbReference type="EMBL" id="JACHKF010000001">
    <property type="protein sequence ID" value="MBB6564474.1"/>
    <property type="molecule type" value="Genomic_DNA"/>
</dbReference>